<protein>
    <submittedName>
        <fullName evidence="1">Uncharacterized protein</fullName>
    </submittedName>
</protein>
<organism evidence="1 2">
    <name type="scientific">Streptomyces uncialis</name>
    <dbReference type="NCBI Taxonomy" id="1048205"/>
    <lineage>
        <taxon>Bacteria</taxon>
        <taxon>Bacillati</taxon>
        <taxon>Actinomycetota</taxon>
        <taxon>Actinomycetes</taxon>
        <taxon>Kitasatosporales</taxon>
        <taxon>Streptomycetaceae</taxon>
        <taxon>Streptomyces</taxon>
    </lineage>
</organism>
<name>A0A1Q4USH3_9ACTN</name>
<dbReference type="AlphaFoldDB" id="A0A1Q4USH3"/>
<sequence length="75" mass="8382">MDTDGTGLERGAVVFDSERRKVGEYQDESGPYAVLRPLGGGREWEAEFGQLRVATAEERLSAELRAANERSERRP</sequence>
<evidence type="ECO:0000313" key="1">
    <source>
        <dbReference type="EMBL" id="OKH88544.1"/>
    </source>
</evidence>
<dbReference type="Proteomes" id="UP000186455">
    <property type="component" value="Unassembled WGS sequence"/>
</dbReference>
<gene>
    <name evidence="1" type="ORF">AB852_36610</name>
</gene>
<accession>A0A1Q4USH3</accession>
<evidence type="ECO:0000313" key="2">
    <source>
        <dbReference type="Proteomes" id="UP000186455"/>
    </source>
</evidence>
<comment type="caution">
    <text evidence="1">The sequence shown here is derived from an EMBL/GenBank/DDBJ whole genome shotgun (WGS) entry which is preliminary data.</text>
</comment>
<reference evidence="1 2" key="1">
    <citation type="submission" date="2015-06" db="EMBL/GenBank/DDBJ databases">
        <title>Cloning and characterization of the uncialamcin biosynthetic gene cluster.</title>
        <authorList>
            <person name="Yan X."/>
            <person name="Huang T."/>
            <person name="Ge H."/>
            <person name="Shen B."/>
        </authorList>
    </citation>
    <scope>NUCLEOTIDE SEQUENCE [LARGE SCALE GENOMIC DNA]</scope>
    <source>
        <strain evidence="1 2">DCA2648</strain>
    </source>
</reference>
<dbReference type="EMBL" id="LFBV01000014">
    <property type="protein sequence ID" value="OKH88544.1"/>
    <property type="molecule type" value="Genomic_DNA"/>
</dbReference>
<keyword evidence="2" id="KW-1185">Reference proteome</keyword>
<dbReference type="STRING" id="1048205.AB852_36610"/>
<proteinExistence type="predicted"/>